<reference evidence="1" key="1">
    <citation type="submission" date="2018-02" db="EMBL/GenBank/DDBJ databases">
        <title>The genomes of Aspergillus section Nigri reveals drivers in fungal speciation.</title>
        <authorList>
            <consortium name="DOE Joint Genome Institute"/>
            <person name="Vesth T.C."/>
            <person name="Nybo J."/>
            <person name="Theobald S."/>
            <person name="Brandl J."/>
            <person name="Frisvad J.C."/>
            <person name="Nielsen K.F."/>
            <person name="Lyhne E.K."/>
            <person name="Kogle M.E."/>
            <person name="Kuo A."/>
            <person name="Riley R."/>
            <person name="Clum A."/>
            <person name="Nolan M."/>
            <person name="Lipzen A."/>
            <person name="Salamov A."/>
            <person name="Henrissat B."/>
            <person name="Wiebenga A."/>
            <person name="De vries R.P."/>
            <person name="Grigoriev I.V."/>
            <person name="Mortensen U.H."/>
            <person name="Andersen M.R."/>
            <person name="Baker S.E."/>
        </authorList>
    </citation>
    <scope>NUCLEOTIDE SEQUENCE</scope>
    <source>
        <strain evidence="1">CBS 621.78</strain>
    </source>
</reference>
<proteinExistence type="predicted"/>
<accession>A0ACD1GPQ2</accession>
<evidence type="ECO:0000313" key="2">
    <source>
        <dbReference type="Proteomes" id="UP000249057"/>
    </source>
</evidence>
<sequence>MRITAIIPFLALASHPLTACAHRLTGKFVLGAGPIRRDTGNQYCCVGVDGPGTAAYKYVEQYKDPSPAVGTNCRSPKSGLCDDGAPNLVSCTDSFGV</sequence>
<dbReference type="Proteomes" id="UP000249057">
    <property type="component" value="Unassembled WGS sequence"/>
</dbReference>
<protein>
    <submittedName>
        <fullName evidence="1">Uncharacterized protein</fullName>
    </submittedName>
</protein>
<organism evidence="1 2">
    <name type="scientific">Aspergillus brunneoviolaceus CBS 621.78</name>
    <dbReference type="NCBI Taxonomy" id="1450534"/>
    <lineage>
        <taxon>Eukaryota</taxon>
        <taxon>Fungi</taxon>
        <taxon>Dikarya</taxon>
        <taxon>Ascomycota</taxon>
        <taxon>Pezizomycotina</taxon>
        <taxon>Eurotiomycetes</taxon>
        <taxon>Eurotiomycetidae</taxon>
        <taxon>Eurotiales</taxon>
        <taxon>Aspergillaceae</taxon>
        <taxon>Aspergillus</taxon>
        <taxon>Aspergillus subgen. Circumdati</taxon>
    </lineage>
</organism>
<name>A0ACD1GPQ2_9EURO</name>
<gene>
    <name evidence="1" type="ORF">BO95DRAFT_458621</name>
</gene>
<dbReference type="EMBL" id="KZ825311">
    <property type="protein sequence ID" value="RAH51268.1"/>
    <property type="molecule type" value="Genomic_DNA"/>
</dbReference>
<evidence type="ECO:0000313" key="1">
    <source>
        <dbReference type="EMBL" id="RAH51268.1"/>
    </source>
</evidence>
<keyword evidence="2" id="KW-1185">Reference proteome</keyword>